<dbReference type="AlphaFoldDB" id="A0A2J6PH53"/>
<reference evidence="6 7" key="1">
    <citation type="submission" date="2016-05" db="EMBL/GenBank/DDBJ databases">
        <title>A degradative enzymes factory behind the ericoid mycorrhizal symbiosis.</title>
        <authorList>
            <consortium name="DOE Joint Genome Institute"/>
            <person name="Martino E."/>
            <person name="Morin E."/>
            <person name="Grelet G."/>
            <person name="Kuo A."/>
            <person name="Kohler A."/>
            <person name="Daghino S."/>
            <person name="Barry K."/>
            <person name="Choi C."/>
            <person name="Cichocki N."/>
            <person name="Clum A."/>
            <person name="Copeland A."/>
            <person name="Hainaut M."/>
            <person name="Haridas S."/>
            <person name="Labutti K."/>
            <person name="Lindquist E."/>
            <person name="Lipzen A."/>
            <person name="Khouja H.-R."/>
            <person name="Murat C."/>
            <person name="Ohm R."/>
            <person name="Olson A."/>
            <person name="Spatafora J."/>
            <person name="Veneault-Fourrey C."/>
            <person name="Henrissat B."/>
            <person name="Grigoriev I."/>
            <person name="Martin F."/>
            <person name="Perotto S."/>
        </authorList>
    </citation>
    <scope>NUCLEOTIDE SEQUENCE [LARGE SCALE GENOMIC DNA]</scope>
    <source>
        <strain evidence="6 7">UAMH 7357</strain>
    </source>
</reference>
<feature type="transmembrane region" description="Helical" evidence="5">
    <location>
        <begin position="192"/>
        <end position="216"/>
    </location>
</feature>
<evidence type="ECO:0000256" key="3">
    <source>
        <dbReference type="ARBA" id="ARBA00022989"/>
    </source>
</evidence>
<proteinExistence type="predicted"/>
<dbReference type="OrthoDB" id="3555492at2759"/>
<feature type="transmembrane region" description="Helical" evidence="5">
    <location>
        <begin position="245"/>
        <end position="262"/>
    </location>
</feature>
<dbReference type="Pfam" id="PF04479">
    <property type="entry name" value="RTA1"/>
    <property type="match status" value="1"/>
</dbReference>
<feature type="transmembrane region" description="Helical" evidence="5">
    <location>
        <begin position="96"/>
        <end position="118"/>
    </location>
</feature>
<comment type="subcellular location">
    <subcellularLocation>
        <location evidence="1">Membrane</location>
        <topology evidence="1">Multi-pass membrane protein</topology>
    </subcellularLocation>
</comment>
<keyword evidence="3 5" id="KW-1133">Transmembrane helix</keyword>
<dbReference type="InterPro" id="IPR007568">
    <property type="entry name" value="RTA1"/>
</dbReference>
<evidence type="ECO:0000313" key="7">
    <source>
        <dbReference type="Proteomes" id="UP000235672"/>
    </source>
</evidence>
<gene>
    <name evidence="6" type="ORF">NA56DRAFT_651805</name>
</gene>
<dbReference type="GO" id="GO:0000324">
    <property type="term" value="C:fungal-type vacuole"/>
    <property type="evidence" value="ECO:0007669"/>
    <property type="project" value="TreeGrafter"/>
</dbReference>
<organism evidence="6 7">
    <name type="scientific">Hyaloscypha hepaticicola</name>
    <dbReference type="NCBI Taxonomy" id="2082293"/>
    <lineage>
        <taxon>Eukaryota</taxon>
        <taxon>Fungi</taxon>
        <taxon>Dikarya</taxon>
        <taxon>Ascomycota</taxon>
        <taxon>Pezizomycotina</taxon>
        <taxon>Leotiomycetes</taxon>
        <taxon>Helotiales</taxon>
        <taxon>Hyaloscyphaceae</taxon>
        <taxon>Hyaloscypha</taxon>
    </lineage>
</organism>
<feature type="transmembrane region" description="Helical" evidence="5">
    <location>
        <begin position="158"/>
        <end position="180"/>
    </location>
</feature>
<feature type="transmembrane region" description="Helical" evidence="5">
    <location>
        <begin position="63"/>
        <end position="84"/>
    </location>
</feature>
<keyword evidence="7" id="KW-1185">Reference proteome</keyword>
<dbReference type="PANTHER" id="PTHR31465">
    <property type="entry name" value="PROTEIN RTA1-RELATED"/>
    <property type="match status" value="1"/>
</dbReference>
<evidence type="ECO:0000256" key="1">
    <source>
        <dbReference type="ARBA" id="ARBA00004141"/>
    </source>
</evidence>
<dbReference type="EMBL" id="KZ613532">
    <property type="protein sequence ID" value="PMD13333.1"/>
    <property type="molecule type" value="Genomic_DNA"/>
</dbReference>
<accession>A0A2J6PH53</accession>
<feature type="transmembrane region" description="Helical" evidence="5">
    <location>
        <begin position="39"/>
        <end position="58"/>
    </location>
</feature>
<dbReference type="STRING" id="1745343.A0A2J6PH53"/>
<evidence type="ECO:0000313" key="6">
    <source>
        <dbReference type="EMBL" id="PMD13333.1"/>
    </source>
</evidence>
<dbReference type="PANTHER" id="PTHR31465:SF7">
    <property type="entry name" value="SPHINGOID LONG-CHAIN BASE TRANSPORTER RSB1"/>
    <property type="match status" value="1"/>
</dbReference>
<dbReference type="GO" id="GO:0005886">
    <property type="term" value="C:plasma membrane"/>
    <property type="evidence" value="ECO:0007669"/>
    <property type="project" value="TreeGrafter"/>
</dbReference>
<evidence type="ECO:0000256" key="2">
    <source>
        <dbReference type="ARBA" id="ARBA00022692"/>
    </source>
</evidence>
<sequence length="308" mass="33967">MSNSSLGFINPDLLANCTVETCPILTSFYNYRIDLAPNAAFLALFSLAVPWFAGVWLYTKRGYWFMTAMLFGLAAEIIGYSGRILSYNNQWDQNGFLIMTVCLTLGPAFFSAAIYLCLARIVTVYGAENSRLAPSMYTKIVSTPLLQLARSKSNVGQFIPCDIVAMILQASGGGIASVALSNNQSLSTSDDIITAGLSSQVFTLFMFMALCIDFGLRVYRRRRQLGDEAALSQEPHLVAVRSSKWFLGFLFALGLATVLVFWRCCYRVAELNQGFVGPVTVGIGGEPPSSFTLSREFLPRHFSWNIPH</sequence>
<evidence type="ECO:0000256" key="4">
    <source>
        <dbReference type="ARBA" id="ARBA00023136"/>
    </source>
</evidence>
<dbReference type="Proteomes" id="UP000235672">
    <property type="component" value="Unassembled WGS sequence"/>
</dbReference>
<evidence type="ECO:0000256" key="5">
    <source>
        <dbReference type="SAM" id="Phobius"/>
    </source>
</evidence>
<protein>
    <submittedName>
        <fullName evidence="6">RTA1-domain-containing protein</fullName>
    </submittedName>
</protein>
<keyword evidence="2 5" id="KW-0812">Transmembrane</keyword>
<name>A0A2J6PH53_9HELO</name>
<keyword evidence="4 5" id="KW-0472">Membrane</keyword>